<dbReference type="Proteomes" id="UP000323632">
    <property type="component" value="Unassembled WGS sequence"/>
</dbReference>
<sequence>MKHIQFDDTIIGEPSLSFSVDKDNFVNLWIGTFNSLMKYAKPNKDGYWDELSLHYQMHDGFYEEPNWKVPSTESYLNCIADIVVPGSDMQTMQTKENIIRLFEYALTEKLIVAIDYN</sequence>
<reference evidence="1 2" key="1">
    <citation type="submission" date="2019-09" db="EMBL/GenBank/DDBJ databases">
        <title>Genome sequence and assembly of Taibaiella sp.</title>
        <authorList>
            <person name="Chhetri G."/>
        </authorList>
    </citation>
    <scope>NUCLEOTIDE SEQUENCE [LARGE SCALE GENOMIC DNA]</scope>
    <source>
        <strain evidence="1 2">KVB11</strain>
    </source>
</reference>
<gene>
    <name evidence="1" type="ORF">F0919_14530</name>
</gene>
<proteinExistence type="predicted"/>
<dbReference type="EMBL" id="VWSH01000003">
    <property type="protein sequence ID" value="KAA5533745.1"/>
    <property type="molecule type" value="Genomic_DNA"/>
</dbReference>
<evidence type="ECO:0000313" key="1">
    <source>
        <dbReference type="EMBL" id="KAA5533745.1"/>
    </source>
</evidence>
<protein>
    <submittedName>
        <fullName evidence="1">Uncharacterized protein</fullName>
    </submittedName>
</protein>
<name>A0A5M6CK79_9BACT</name>
<accession>A0A5M6CK79</accession>
<evidence type="ECO:0000313" key="2">
    <source>
        <dbReference type="Proteomes" id="UP000323632"/>
    </source>
</evidence>
<comment type="caution">
    <text evidence="1">The sequence shown here is derived from an EMBL/GenBank/DDBJ whole genome shotgun (WGS) entry which is preliminary data.</text>
</comment>
<organism evidence="1 2">
    <name type="scientific">Taibaiella lutea</name>
    <dbReference type="NCBI Taxonomy" id="2608001"/>
    <lineage>
        <taxon>Bacteria</taxon>
        <taxon>Pseudomonadati</taxon>
        <taxon>Bacteroidota</taxon>
        <taxon>Chitinophagia</taxon>
        <taxon>Chitinophagales</taxon>
        <taxon>Chitinophagaceae</taxon>
        <taxon>Taibaiella</taxon>
    </lineage>
</organism>
<dbReference type="AlphaFoldDB" id="A0A5M6CK79"/>
<keyword evidence="2" id="KW-1185">Reference proteome</keyword>
<dbReference type="RefSeq" id="WP_150033491.1">
    <property type="nucleotide sequence ID" value="NZ_VWSH01000003.1"/>
</dbReference>